<dbReference type="eggNOG" id="ENOG5032NRP">
    <property type="taxonomic scope" value="Bacteria"/>
</dbReference>
<dbReference type="PROSITE" id="PS51257">
    <property type="entry name" value="PROKAR_LIPOPROTEIN"/>
    <property type="match status" value="1"/>
</dbReference>
<dbReference type="HOGENOM" id="CLU_1030312_0_0_12"/>
<proteinExistence type="predicted"/>
<dbReference type="STRING" id="1125699.HMPREF9194_00678"/>
<organism evidence="1 2">
    <name type="scientific">Treponema maltophilum ATCC 51939</name>
    <dbReference type="NCBI Taxonomy" id="1125699"/>
    <lineage>
        <taxon>Bacteria</taxon>
        <taxon>Pseudomonadati</taxon>
        <taxon>Spirochaetota</taxon>
        <taxon>Spirochaetia</taxon>
        <taxon>Spirochaetales</taxon>
        <taxon>Treponemataceae</taxon>
        <taxon>Treponema</taxon>
    </lineage>
</organism>
<keyword evidence="2" id="KW-1185">Reference proteome</keyword>
<gene>
    <name evidence="1" type="ORF">HMPREF9194_00678</name>
</gene>
<protein>
    <submittedName>
        <fullName evidence="1">Uncharacterized protein</fullName>
    </submittedName>
</protein>
<reference evidence="1 2" key="1">
    <citation type="submission" date="2013-04" db="EMBL/GenBank/DDBJ databases">
        <title>The Genome Sequence of Treponema maltophilum ATCC 51939.</title>
        <authorList>
            <consortium name="The Broad Institute Genomics Platform"/>
            <person name="Earl A."/>
            <person name="Ward D."/>
            <person name="Feldgarden M."/>
            <person name="Gevers D."/>
            <person name="Leonetti C."/>
            <person name="Blanton J.M."/>
            <person name="Dewhirst F.E."/>
            <person name="Izard J."/>
            <person name="Walker B."/>
            <person name="Young S."/>
            <person name="Zeng Q."/>
            <person name="Gargeya S."/>
            <person name="Fitzgerald M."/>
            <person name="Haas B."/>
            <person name="Abouelleil A."/>
            <person name="Allen A.W."/>
            <person name="Alvarado L."/>
            <person name="Arachchi H.M."/>
            <person name="Berlin A.M."/>
            <person name="Chapman S.B."/>
            <person name="Gainer-Dewar J."/>
            <person name="Goldberg J."/>
            <person name="Griggs A."/>
            <person name="Gujja S."/>
            <person name="Hansen M."/>
            <person name="Howarth C."/>
            <person name="Imamovic A."/>
            <person name="Ireland A."/>
            <person name="Larimer J."/>
            <person name="McCowan C."/>
            <person name="Murphy C."/>
            <person name="Pearson M."/>
            <person name="Poon T.W."/>
            <person name="Priest M."/>
            <person name="Roberts A."/>
            <person name="Saif S."/>
            <person name="Shea T."/>
            <person name="Sisk P."/>
            <person name="Sykes S."/>
            <person name="Wortman J."/>
            <person name="Nusbaum C."/>
            <person name="Birren B."/>
        </authorList>
    </citation>
    <scope>NUCLEOTIDE SEQUENCE [LARGE SCALE GENOMIC DNA]</scope>
    <source>
        <strain evidence="1 2">ATCC 51939</strain>
    </source>
</reference>
<dbReference type="PATRIC" id="fig|1125699.3.peg.691"/>
<sequence length="254" mass="28560">MLSLTKKARAGILIRDMKKYLSVLFALFIIASCSQTSYKSPHEKRDLKVVNISSHDVTITIRALYNSVVYQPNAVISHAPGTALELKGVPFCTADPEKGYDWKIDGLKDNIDPTTWTIRNLTEDEKIKVTVKNGLSKDVKLKYKVKNDGKYPGELNLNNIPRIITLYDTDYIFELENQKKYKIKVKKNGVWEYAADASGQYITAFAIQTNPSDVPPDWAADPSNPADADKIPLFFTIDYDKAAKTISIKPLPIE</sequence>
<name>S3K0D8_TREMA</name>
<evidence type="ECO:0000313" key="2">
    <source>
        <dbReference type="Proteomes" id="UP000014541"/>
    </source>
</evidence>
<dbReference type="EMBL" id="ATFF01000006">
    <property type="protein sequence ID" value="EPF30361.1"/>
    <property type="molecule type" value="Genomic_DNA"/>
</dbReference>
<dbReference type="AlphaFoldDB" id="S3K0D8"/>
<dbReference type="Proteomes" id="UP000014541">
    <property type="component" value="Unassembled WGS sequence"/>
</dbReference>
<accession>S3K0D8</accession>
<comment type="caution">
    <text evidence="1">The sequence shown here is derived from an EMBL/GenBank/DDBJ whole genome shotgun (WGS) entry which is preliminary data.</text>
</comment>
<evidence type="ECO:0000313" key="1">
    <source>
        <dbReference type="EMBL" id="EPF30361.1"/>
    </source>
</evidence>